<name>A0A1V9Z1S8_ACHHY</name>
<dbReference type="OrthoDB" id="754047at2759"/>
<keyword evidence="10" id="KW-1185">Reference proteome</keyword>
<keyword evidence="3" id="KW-0813">Transport</keyword>
<proteinExistence type="inferred from homology"/>
<dbReference type="InterPro" id="IPR036259">
    <property type="entry name" value="MFS_trans_sf"/>
</dbReference>
<evidence type="ECO:0000256" key="1">
    <source>
        <dbReference type="ARBA" id="ARBA00004141"/>
    </source>
</evidence>
<feature type="transmembrane region" description="Helical" evidence="8">
    <location>
        <begin position="420"/>
        <end position="442"/>
    </location>
</feature>
<evidence type="ECO:0000313" key="9">
    <source>
        <dbReference type="EMBL" id="OQR91862.1"/>
    </source>
</evidence>
<feature type="transmembrane region" description="Helical" evidence="8">
    <location>
        <begin position="113"/>
        <end position="134"/>
    </location>
</feature>
<comment type="similarity">
    <text evidence="2">Belongs to the major facilitator superfamily. Folate-biopterin transporter (TC 2.A.71) family.</text>
</comment>
<evidence type="ECO:0000256" key="5">
    <source>
        <dbReference type="ARBA" id="ARBA00022989"/>
    </source>
</evidence>
<feature type="transmembrane region" description="Helical" evidence="8">
    <location>
        <begin position="569"/>
        <end position="587"/>
    </location>
</feature>
<sequence>MEQTAIDIRHRHAHEVADEEDTNLMHQEVYVADSAKVSSVGDGNESPTRAEKKALLVASPGSTADTDATADVFDDDDRSTTSSDEESGSVKELGIGQGGAAPDLYSSRNIGLLLNYACVGLVLGIFPSTIYPFMSLYLNMDGYQSTAATVLVGLPWSFKMVIGILSDSFPICGYRRRPYILFGWSMCITFLVVMAVLPVGDPYYVPGEIQRTSNASARAVLNPNARNEGAKYILIMMFASFGYVIADVACDAVVVEFAQREADAVRGTTQTTVYMVRYATTTVGSAIVGFCFNGRAYGGSFDWSLSFNAMMALAAAGAALGLPATYFFPHETRVAAEPFGARCRAMWRLAQKRAIWQIMAFSFLNALLFDFEATPSNIVQRDWARVQPLNSAAFLVLANALLTVSLYVTKTYLLDVSWRVLILATTVTVVALDASVSFLTIFNVVRNQWFYLGAPVLGNIPQGIRFVVSGYVTVEVAEVGFEGTTYGLLTTVSNLALPFASSLSKLVDSCFDAYQDDIAKDTPYVRWQVAYTFIIMYAVRLLSNATLMLLPRQKKEAQALRRHGGSSRVAAVVAFATAFAALAWSVTTNLLSIFESTACLRIAGGKGCP</sequence>
<keyword evidence="6 8" id="KW-0472">Membrane</keyword>
<dbReference type="AlphaFoldDB" id="A0A1V9Z1S8"/>
<feature type="compositionally biased region" description="Low complexity" evidence="7">
    <location>
        <begin position="58"/>
        <end position="71"/>
    </location>
</feature>
<dbReference type="InterPro" id="IPR039309">
    <property type="entry name" value="BT1"/>
</dbReference>
<feature type="compositionally biased region" description="Acidic residues" evidence="7">
    <location>
        <begin position="72"/>
        <end position="87"/>
    </location>
</feature>
<dbReference type="EMBL" id="JNBR01000497">
    <property type="protein sequence ID" value="OQR91862.1"/>
    <property type="molecule type" value="Genomic_DNA"/>
</dbReference>
<feature type="region of interest" description="Disordered" evidence="7">
    <location>
        <begin position="58"/>
        <end position="94"/>
    </location>
</feature>
<keyword evidence="4 8" id="KW-0812">Transmembrane</keyword>
<feature type="transmembrane region" description="Helical" evidence="8">
    <location>
        <begin position="232"/>
        <end position="255"/>
    </location>
</feature>
<gene>
    <name evidence="9" type="ORF">ACHHYP_04276</name>
</gene>
<feature type="transmembrane region" description="Helical" evidence="8">
    <location>
        <begin position="529"/>
        <end position="549"/>
    </location>
</feature>
<feature type="transmembrane region" description="Helical" evidence="8">
    <location>
        <begin position="146"/>
        <end position="166"/>
    </location>
</feature>
<feature type="transmembrane region" description="Helical" evidence="8">
    <location>
        <begin position="391"/>
        <end position="408"/>
    </location>
</feature>
<organism evidence="9 10">
    <name type="scientific">Achlya hypogyna</name>
    <name type="common">Oomycete</name>
    <name type="synonym">Protoachlya hypogyna</name>
    <dbReference type="NCBI Taxonomy" id="1202772"/>
    <lineage>
        <taxon>Eukaryota</taxon>
        <taxon>Sar</taxon>
        <taxon>Stramenopiles</taxon>
        <taxon>Oomycota</taxon>
        <taxon>Saprolegniomycetes</taxon>
        <taxon>Saprolegniales</taxon>
        <taxon>Achlyaceae</taxon>
        <taxon>Achlya</taxon>
    </lineage>
</organism>
<comment type="caution">
    <text evidence="9">The sequence shown here is derived from an EMBL/GenBank/DDBJ whole genome shotgun (WGS) entry which is preliminary data.</text>
</comment>
<dbReference type="STRING" id="1202772.A0A1V9Z1S8"/>
<evidence type="ECO:0000256" key="8">
    <source>
        <dbReference type="SAM" id="Phobius"/>
    </source>
</evidence>
<dbReference type="GO" id="GO:0016020">
    <property type="term" value="C:membrane"/>
    <property type="evidence" value="ECO:0007669"/>
    <property type="project" value="UniProtKB-SubCell"/>
</dbReference>
<evidence type="ECO:0000256" key="6">
    <source>
        <dbReference type="ARBA" id="ARBA00023136"/>
    </source>
</evidence>
<dbReference type="SUPFAM" id="SSF103473">
    <property type="entry name" value="MFS general substrate transporter"/>
    <property type="match status" value="1"/>
</dbReference>
<evidence type="ECO:0000256" key="2">
    <source>
        <dbReference type="ARBA" id="ARBA00007015"/>
    </source>
</evidence>
<evidence type="ECO:0000256" key="7">
    <source>
        <dbReference type="SAM" id="MobiDB-lite"/>
    </source>
</evidence>
<feature type="transmembrane region" description="Helical" evidence="8">
    <location>
        <begin position="178"/>
        <end position="197"/>
    </location>
</feature>
<reference evidence="9 10" key="1">
    <citation type="journal article" date="2014" name="Genome Biol. Evol.">
        <title>The secreted proteins of Achlya hypogyna and Thraustotheca clavata identify the ancestral oomycete secretome and reveal gene acquisitions by horizontal gene transfer.</title>
        <authorList>
            <person name="Misner I."/>
            <person name="Blouin N."/>
            <person name="Leonard G."/>
            <person name="Richards T.A."/>
            <person name="Lane C.E."/>
        </authorList>
    </citation>
    <scope>NUCLEOTIDE SEQUENCE [LARGE SCALE GENOMIC DNA]</scope>
    <source>
        <strain evidence="9 10">ATCC 48635</strain>
    </source>
</reference>
<keyword evidence="5 8" id="KW-1133">Transmembrane helix</keyword>
<dbReference type="Pfam" id="PF03092">
    <property type="entry name" value="BT1"/>
    <property type="match status" value="1"/>
</dbReference>
<evidence type="ECO:0000256" key="3">
    <source>
        <dbReference type="ARBA" id="ARBA00022448"/>
    </source>
</evidence>
<feature type="transmembrane region" description="Helical" evidence="8">
    <location>
        <begin position="354"/>
        <end position="371"/>
    </location>
</feature>
<dbReference type="Proteomes" id="UP000243579">
    <property type="component" value="Unassembled WGS sequence"/>
</dbReference>
<protein>
    <submittedName>
        <fullName evidence="9">Transmembrane protein</fullName>
    </submittedName>
</protein>
<dbReference type="PANTHER" id="PTHR31585">
    <property type="entry name" value="FOLATE-BIOPTERIN TRANSPORTER 1, CHLOROPLASTIC"/>
    <property type="match status" value="1"/>
</dbReference>
<comment type="subcellular location">
    <subcellularLocation>
        <location evidence="1">Membrane</location>
        <topology evidence="1">Multi-pass membrane protein</topology>
    </subcellularLocation>
</comment>
<dbReference type="PANTHER" id="PTHR31585:SF5">
    <property type="entry name" value="RNA-BINDING S4 DOMAIN-CONTAINING PROTEIN"/>
    <property type="match status" value="1"/>
</dbReference>
<feature type="transmembrane region" description="Helical" evidence="8">
    <location>
        <begin position="309"/>
        <end position="328"/>
    </location>
</feature>
<evidence type="ECO:0000313" key="10">
    <source>
        <dbReference type="Proteomes" id="UP000243579"/>
    </source>
</evidence>
<evidence type="ECO:0000256" key="4">
    <source>
        <dbReference type="ARBA" id="ARBA00022692"/>
    </source>
</evidence>
<accession>A0A1V9Z1S8</accession>
<feature type="transmembrane region" description="Helical" evidence="8">
    <location>
        <begin position="276"/>
        <end position="297"/>
    </location>
</feature>